<feature type="compositionally biased region" description="Basic and acidic residues" evidence="2">
    <location>
        <begin position="370"/>
        <end position="383"/>
    </location>
</feature>
<organism evidence="3">
    <name type="scientific">Cladocopium goreaui</name>
    <dbReference type="NCBI Taxonomy" id="2562237"/>
    <lineage>
        <taxon>Eukaryota</taxon>
        <taxon>Sar</taxon>
        <taxon>Alveolata</taxon>
        <taxon>Dinophyceae</taxon>
        <taxon>Suessiales</taxon>
        <taxon>Symbiodiniaceae</taxon>
        <taxon>Cladocopium</taxon>
    </lineage>
</organism>
<name>A0A9P1CEW5_9DINO</name>
<dbReference type="AlphaFoldDB" id="A0A9P1CEW5"/>
<dbReference type="Proteomes" id="UP001152797">
    <property type="component" value="Unassembled WGS sequence"/>
</dbReference>
<gene>
    <name evidence="3" type="ORF">C1SCF055_LOCUS17378</name>
</gene>
<dbReference type="EMBL" id="CAMXCT020001469">
    <property type="protein sequence ID" value="CAL1143759.1"/>
    <property type="molecule type" value="Genomic_DNA"/>
</dbReference>
<proteinExistence type="predicted"/>
<feature type="compositionally biased region" description="Low complexity" evidence="2">
    <location>
        <begin position="398"/>
        <end position="421"/>
    </location>
</feature>
<sequence>MATQRVSDLGTSLTPGFTELLTNWDQVLKSLDRVSAYTAERANEEPSARLSGLRTGRPQLFGETPDGSEWQSLQKPGGYPSKVKELPEHLQEPGFTGIELGSVRQTGRGGVVLERFERRVAQQEAQNLLQLIIHSWRCASMQASDVVAGEAKDLKTEREKLHRLQEVRRSRCTDALQCWQQVQRRDTLRATFQVWQEEIRRQAEALQKERISQSTLDAAQASEVQCQLRRELEKSRAAEEAATAQASSTRMALHVAEEELARLKAELASSNQLLQVKQAQVVGPVATATADPVKESQRSRQLTDLSIKLARAEAEVFEVKSQVEPLTAQLGMARGQLEVAYGLLNKEKGTTRDRDLAVTHLWQVLERLQEVPHPEEKNEKKFGLSDSPSAMSTPNIQSSLSLPSLSSASSPSVRSRSKPTSGGPEPSRERTVQRWTAPWS</sequence>
<reference evidence="3" key="1">
    <citation type="submission" date="2022-10" db="EMBL/GenBank/DDBJ databases">
        <authorList>
            <person name="Chen Y."/>
            <person name="Dougan E. K."/>
            <person name="Chan C."/>
            <person name="Rhodes N."/>
            <person name="Thang M."/>
        </authorList>
    </citation>
    <scope>NUCLEOTIDE SEQUENCE</scope>
</reference>
<feature type="coiled-coil region" evidence="1">
    <location>
        <begin position="246"/>
        <end position="322"/>
    </location>
</feature>
<protein>
    <submittedName>
        <fullName evidence="3">Uncharacterized protein</fullName>
    </submittedName>
</protein>
<evidence type="ECO:0000256" key="1">
    <source>
        <dbReference type="SAM" id="Coils"/>
    </source>
</evidence>
<keyword evidence="1" id="KW-0175">Coiled coil</keyword>
<dbReference type="EMBL" id="CAMXCT030001469">
    <property type="protein sequence ID" value="CAL4777696.1"/>
    <property type="molecule type" value="Genomic_DNA"/>
</dbReference>
<evidence type="ECO:0000256" key="2">
    <source>
        <dbReference type="SAM" id="MobiDB-lite"/>
    </source>
</evidence>
<evidence type="ECO:0000313" key="4">
    <source>
        <dbReference type="EMBL" id="CAL4777696.1"/>
    </source>
</evidence>
<feature type="region of interest" description="Disordered" evidence="2">
    <location>
        <begin position="370"/>
        <end position="440"/>
    </location>
</feature>
<accession>A0A9P1CEW5</accession>
<dbReference type="OrthoDB" id="436345at2759"/>
<evidence type="ECO:0000313" key="5">
    <source>
        <dbReference type="Proteomes" id="UP001152797"/>
    </source>
</evidence>
<comment type="caution">
    <text evidence="3">The sequence shown here is derived from an EMBL/GenBank/DDBJ whole genome shotgun (WGS) entry which is preliminary data.</text>
</comment>
<reference evidence="4 5" key="2">
    <citation type="submission" date="2024-05" db="EMBL/GenBank/DDBJ databases">
        <authorList>
            <person name="Chen Y."/>
            <person name="Shah S."/>
            <person name="Dougan E. K."/>
            <person name="Thang M."/>
            <person name="Chan C."/>
        </authorList>
    </citation>
    <scope>NUCLEOTIDE SEQUENCE [LARGE SCALE GENOMIC DNA]</scope>
</reference>
<feature type="compositionally biased region" description="Polar residues" evidence="2">
    <location>
        <begin position="386"/>
        <end position="397"/>
    </location>
</feature>
<evidence type="ECO:0000313" key="3">
    <source>
        <dbReference type="EMBL" id="CAI3990384.1"/>
    </source>
</evidence>
<keyword evidence="5" id="KW-1185">Reference proteome</keyword>
<dbReference type="EMBL" id="CAMXCT010001469">
    <property type="protein sequence ID" value="CAI3990384.1"/>
    <property type="molecule type" value="Genomic_DNA"/>
</dbReference>